<keyword evidence="2" id="KW-1185">Reference proteome</keyword>
<accession>A0A4C1XIH1</accession>
<evidence type="ECO:0000313" key="1">
    <source>
        <dbReference type="EMBL" id="GBP62089.1"/>
    </source>
</evidence>
<dbReference type="EMBL" id="BGZK01000831">
    <property type="protein sequence ID" value="GBP62089.1"/>
    <property type="molecule type" value="Genomic_DNA"/>
</dbReference>
<dbReference type="Proteomes" id="UP000299102">
    <property type="component" value="Unassembled WGS sequence"/>
</dbReference>
<proteinExistence type="predicted"/>
<gene>
    <name evidence="1" type="ORF">EVAR_53867_1</name>
</gene>
<name>A0A4C1XIH1_EUMVA</name>
<sequence length="115" mass="12835">MSSSSAENANGAYLLAKCAVCLPRRTARLRPDGYRATCKLITNYFYSHLLRSIERKPYFRADYYSCLCQDYETFQGRPVHRVSEIAVPGTAGLSAAAALAACAENFRDRCFSTFV</sequence>
<protein>
    <submittedName>
        <fullName evidence="1">Uncharacterized protein</fullName>
    </submittedName>
</protein>
<comment type="caution">
    <text evidence="1">The sequence shown here is derived from an EMBL/GenBank/DDBJ whole genome shotgun (WGS) entry which is preliminary data.</text>
</comment>
<reference evidence="1 2" key="1">
    <citation type="journal article" date="2019" name="Commun. Biol.">
        <title>The bagworm genome reveals a unique fibroin gene that provides high tensile strength.</title>
        <authorList>
            <person name="Kono N."/>
            <person name="Nakamura H."/>
            <person name="Ohtoshi R."/>
            <person name="Tomita M."/>
            <person name="Numata K."/>
            <person name="Arakawa K."/>
        </authorList>
    </citation>
    <scope>NUCLEOTIDE SEQUENCE [LARGE SCALE GENOMIC DNA]</scope>
</reference>
<dbReference type="AlphaFoldDB" id="A0A4C1XIH1"/>
<organism evidence="1 2">
    <name type="scientific">Eumeta variegata</name>
    <name type="common">Bagworm moth</name>
    <name type="synonym">Eumeta japonica</name>
    <dbReference type="NCBI Taxonomy" id="151549"/>
    <lineage>
        <taxon>Eukaryota</taxon>
        <taxon>Metazoa</taxon>
        <taxon>Ecdysozoa</taxon>
        <taxon>Arthropoda</taxon>
        <taxon>Hexapoda</taxon>
        <taxon>Insecta</taxon>
        <taxon>Pterygota</taxon>
        <taxon>Neoptera</taxon>
        <taxon>Endopterygota</taxon>
        <taxon>Lepidoptera</taxon>
        <taxon>Glossata</taxon>
        <taxon>Ditrysia</taxon>
        <taxon>Tineoidea</taxon>
        <taxon>Psychidae</taxon>
        <taxon>Oiketicinae</taxon>
        <taxon>Eumeta</taxon>
    </lineage>
</organism>
<evidence type="ECO:0000313" key="2">
    <source>
        <dbReference type="Proteomes" id="UP000299102"/>
    </source>
</evidence>